<sequence length="1113" mass="121836">MLAFLLPLSTAWPQEQSPSNANGGSTQQGAVPVPQTANPAGQRNTPVPAQPGTSTPSANSPAISTSPVDQQKAQDAQANLEAAQAASSLYSLRGRRIAAIRFEGVRFESQAAIPGQLGFNVGDALDPAKVRTATRKLFLTGRYRDIQIRAEQQGDGLVLVFSGVPRYFVGRVVIEGVKSGRLASILEYATQLQPGLPFVAADVAAGEQGIRQSLAQSGYYEPRIQSRTLRREDGHQVDITYNVVVGRRAIVGNLTISGDPGMTPEKFRDVAKLNTTNTTLKFFHTKNRVTRDTVGTGLQRLRSYYQKNDRLEAAIALQNSQYAKDRGQLDYNFVDHQGPTVKVVIEGVKVSKARQKQLLPIYEEGTVDQDLLNEGAHNIREFLARQGYFDAEVDPSVKPEIGNNQVAPDGTLLPPPSNINQVVSFDARPGRRYKVAAINIHGNKYFDTQTIRERMSITKADPFNRFGKFSPVLLGNDKDSITSLYRANGFEKVTIDAKETKSNENGKFALITVDVTINEGAQQKYGKVSITGVSPDRQQAMQQLITAEEGQPFSTATLQNDRDGVLQAYLSKGFDQARVEVKQTPEAGDPLRTDVQYQVTEGEQVFVNRVLITGPENTKPKLIIDQLQLKAGDPLDASALVEMQRRYYDLAVFSEANVAIQNPNGQIDRKNVLVQLTEAKRWDVTYGAGFETQLSTPQPNCRAQASLGDGRTGNGCGAAGRAGASFRVSADVTRINLFGTDKSITVHGTYGLLEKIATATLNGPRFFGNPNLTAQISGGYTNVQNISTFQASTLQGLFRVTQKVPKADTFLYDFQYRRVSVNQDSLQVTANLIPLLSQPVRVGGPGFTWFHDTRNPSPLDATKGVYLTFSDFFAHSYFGSQTNFNRLDTTFATYHSWGTLKRRYTFARLTRFGFIHQTGTNPNAGVTGCTGDLLNTNASCNAVPLPERLYAGGATSHRGFGINAAGPRDLTTGYPVGGNAVFVNTFELRLPAPVLPVVGDSLSFVVFHDMGNNFLHLADVFPSFKNFHQPNENTCRQVTGFTTIGTCNFNYWSHAIGLGARYHTPVGPVRLDLSYNLNPTVYPVIDDYSQSLPNHQVGQASHIQFFFSIGQSF</sequence>
<feature type="domain" description="POTRA" evidence="6">
    <location>
        <begin position="523"/>
        <end position="602"/>
    </location>
</feature>
<evidence type="ECO:0000259" key="6">
    <source>
        <dbReference type="PROSITE" id="PS51779"/>
    </source>
</evidence>
<organism evidence="7 8">
    <name type="scientific">Terriglobus aquaticus</name>
    <dbReference type="NCBI Taxonomy" id="940139"/>
    <lineage>
        <taxon>Bacteria</taxon>
        <taxon>Pseudomonadati</taxon>
        <taxon>Acidobacteriota</taxon>
        <taxon>Terriglobia</taxon>
        <taxon>Terriglobales</taxon>
        <taxon>Acidobacteriaceae</taxon>
        <taxon>Terriglobus</taxon>
    </lineage>
</organism>
<keyword evidence="3" id="KW-0812">Transmembrane</keyword>
<keyword evidence="4" id="KW-0472">Membrane</keyword>
<feature type="domain" description="POTRA" evidence="6">
    <location>
        <begin position="433"/>
        <end position="520"/>
    </location>
</feature>
<feature type="region of interest" description="Disordered" evidence="5">
    <location>
        <begin position="9"/>
        <end position="79"/>
    </location>
</feature>
<comment type="subcellular location">
    <subcellularLocation>
        <location evidence="1">Membrane</location>
    </subcellularLocation>
</comment>
<evidence type="ECO:0000256" key="4">
    <source>
        <dbReference type="ARBA" id="ARBA00023136"/>
    </source>
</evidence>
<gene>
    <name evidence="7" type="ORF">ACK2TP_06220</name>
</gene>
<protein>
    <submittedName>
        <fullName evidence="7">POTRA domain-containing protein</fullName>
    </submittedName>
</protein>
<evidence type="ECO:0000313" key="7">
    <source>
        <dbReference type="EMBL" id="MFN2975352.1"/>
    </source>
</evidence>
<dbReference type="InterPro" id="IPR034746">
    <property type="entry name" value="POTRA"/>
</dbReference>
<evidence type="ECO:0000256" key="3">
    <source>
        <dbReference type="ARBA" id="ARBA00022692"/>
    </source>
</evidence>
<keyword evidence="2" id="KW-1134">Transmembrane beta strand</keyword>
<name>A0ABW9KJT2_9BACT</name>
<comment type="caution">
    <text evidence="7">The sequence shown here is derived from an EMBL/GenBank/DDBJ whole genome shotgun (WGS) entry which is preliminary data.</text>
</comment>
<evidence type="ECO:0000256" key="1">
    <source>
        <dbReference type="ARBA" id="ARBA00004370"/>
    </source>
</evidence>
<keyword evidence="8" id="KW-1185">Reference proteome</keyword>
<feature type="domain" description="POTRA" evidence="6">
    <location>
        <begin position="605"/>
        <end position="679"/>
    </location>
</feature>
<dbReference type="InterPro" id="IPR039910">
    <property type="entry name" value="D15-like"/>
</dbReference>
<feature type="compositionally biased region" description="Polar residues" evidence="5">
    <location>
        <begin position="11"/>
        <end position="71"/>
    </location>
</feature>
<dbReference type="InterPro" id="IPR010827">
    <property type="entry name" value="BamA/TamA_POTRA"/>
</dbReference>
<feature type="domain" description="POTRA" evidence="6">
    <location>
        <begin position="167"/>
        <end position="246"/>
    </location>
</feature>
<reference evidence="7 8" key="1">
    <citation type="submission" date="2024-12" db="EMBL/GenBank/DDBJ databases">
        <authorList>
            <person name="Lee Y."/>
        </authorList>
    </citation>
    <scope>NUCLEOTIDE SEQUENCE [LARGE SCALE GENOMIC DNA]</scope>
    <source>
        <strain evidence="7 8">03SUJ4</strain>
    </source>
</reference>
<dbReference type="PANTHER" id="PTHR12815:SF18">
    <property type="entry name" value="SORTING AND ASSEMBLY MACHINERY COMPONENT 50 HOMOLOG"/>
    <property type="match status" value="1"/>
</dbReference>
<dbReference type="Pfam" id="PF07244">
    <property type="entry name" value="POTRA"/>
    <property type="match status" value="5"/>
</dbReference>
<dbReference type="EMBL" id="JBJYXY010000001">
    <property type="protein sequence ID" value="MFN2975352.1"/>
    <property type="molecule type" value="Genomic_DNA"/>
</dbReference>
<proteinExistence type="predicted"/>
<dbReference type="Gene3D" id="3.10.20.310">
    <property type="entry name" value="membrane protein fhac"/>
    <property type="match status" value="6"/>
</dbReference>
<dbReference type="PROSITE" id="PS51779">
    <property type="entry name" value="POTRA"/>
    <property type="match status" value="4"/>
</dbReference>
<accession>A0ABW9KJT2</accession>
<dbReference type="RefSeq" id="WP_263413120.1">
    <property type="nucleotide sequence ID" value="NZ_BAABBH010000001.1"/>
</dbReference>
<dbReference type="InterPro" id="IPR000184">
    <property type="entry name" value="Bac_surfAg_D15"/>
</dbReference>
<dbReference type="Proteomes" id="UP001634747">
    <property type="component" value="Unassembled WGS sequence"/>
</dbReference>
<dbReference type="Pfam" id="PF01103">
    <property type="entry name" value="Omp85"/>
    <property type="match status" value="1"/>
</dbReference>
<evidence type="ECO:0000256" key="5">
    <source>
        <dbReference type="SAM" id="MobiDB-lite"/>
    </source>
</evidence>
<dbReference type="Gene3D" id="2.40.160.50">
    <property type="entry name" value="membrane protein fhac: a member of the omp85/tpsb transporter family"/>
    <property type="match status" value="1"/>
</dbReference>
<dbReference type="PANTHER" id="PTHR12815">
    <property type="entry name" value="SORTING AND ASSEMBLY MACHINERY SAMM50 PROTEIN FAMILY MEMBER"/>
    <property type="match status" value="1"/>
</dbReference>
<evidence type="ECO:0000256" key="2">
    <source>
        <dbReference type="ARBA" id="ARBA00022452"/>
    </source>
</evidence>
<evidence type="ECO:0000313" key="8">
    <source>
        <dbReference type="Proteomes" id="UP001634747"/>
    </source>
</evidence>